<dbReference type="Pfam" id="PF13420">
    <property type="entry name" value="Acetyltransf_4"/>
    <property type="match status" value="1"/>
</dbReference>
<feature type="domain" description="N-acetyltransferase" evidence="1">
    <location>
        <begin position="11"/>
        <end position="168"/>
    </location>
</feature>
<evidence type="ECO:0000313" key="3">
    <source>
        <dbReference type="Proteomes" id="UP000726170"/>
    </source>
</evidence>
<accession>A0ABS6EEF0</accession>
<comment type="caution">
    <text evidence="2">The sequence shown here is derived from an EMBL/GenBank/DDBJ whole genome shotgun (WGS) entry which is preliminary data.</text>
</comment>
<dbReference type="PROSITE" id="PS51186">
    <property type="entry name" value="GNAT"/>
    <property type="match status" value="1"/>
</dbReference>
<dbReference type="RefSeq" id="WP_216437943.1">
    <property type="nucleotide sequence ID" value="NZ_JAHLQF010000001.1"/>
</dbReference>
<protein>
    <submittedName>
        <fullName evidence="2">GNAT family N-acetyltransferase</fullName>
    </submittedName>
</protein>
<dbReference type="InterPro" id="IPR000182">
    <property type="entry name" value="GNAT_dom"/>
</dbReference>
<dbReference type="Proteomes" id="UP000726170">
    <property type="component" value="Unassembled WGS sequence"/>
</dbReference>
<evidence type="ECO:0000313" key="2">
    <source>
        <dbReference type="EMBL" id="MBU5483578.1"/>
    </source>
</evidence>
<reference evidence="2 3" key="1">
    <citation type="submission" date="2021-06" db="EMBL/GenBank/DDBJ databases">
        <authorList>
            <person name="Sun Q."/>
            <person name="Li D."/>
        </authorList>
    </citation>
    <scope>NUCLEOTIDE SEQUENCE [LARGE SCALE GENOMIC DNA]</scope>
    <source>
        <strain evidence="2 3">MSJ-11</strain>
    </source>
</reference>
<gene>
    <name evidence="2" type="ORF">KQI86_04500</name>
</gene>
<organism evidence="2 3">
    <name type="scientific">Clostridium mobile</name>
    <dbReference type="NCBI Taxonomy" id="2841512"/>
    <lineage>
        <taxon>Bacteria</taxon>
        <taxon>Bacillati</taxon>
        <taxon>Bacillota</taxon>
        <taxon>Clostridia</taxon>
        <taxon>Eubacteriales</taxon>
        <taxon>Clostridiaceae</taxon>
        <taxon>Clostridium</taxon>
    </lineage>
</organism>
<sequence length="168" mass="20327">MLDMEFNWQNINIANIRKKDVKIIQNWLYQQSEFCEEDIYPIEIDKLYDRFLEYYISENEFFTKIQYEGKLIGILKGRVEFKNPAEAWVWCIMLDYKYRSLGIGSNIINEVNKYLTREYGVANFYTTIIKESPRTIKFLKKNGYKIIRVSKNYYDIDGKQMDMLILKK</sequence>
<dbReference type="EMBL" id="JAHLQF010000001">
    <property type="protein sequence ID" value="MBU5483578.1"/>
    <property type="molecule type" value="Genomic_DNA"/>
</dbReference>
<keyword evidence="3" id="KW-1185">Reference proteome</keyword>
<evidence type="ECO:0000259" key="1">
    <source>
        <dbReference type="PROSITE" id="PS51186"/>
    </source>
</evidence>
<dbReference type="CDD" id="cd04301">
    <property type="entry name" value="NAT_SF"/>
    <property type="match status" value="1"/>
</dbReference>
<name>A0ABS6EEF0_9CLOT</name>
<proteinExistence type="predicted"/>